<dbReference type="InterPro" id="IPR000259">
    <property type="entry name" value="Adhesion_dom_fimbrial"/>
</dbReference>
<dbReference type="GO" id="GO:0009289">
    <property type="term" value="C:pilus"/>
    <property type="evidence" value="ECO:0007669"/>
    <property type="project" value="InterPro"/>
</dbReference>
<evidence type="ECO:0000259" key="2">
    <source>
        <dbReference type="Pfam" id="PF00419"/>
    </source>
</evidence>
<evidence type="ECO:0000313" key="3">
    <source>
        <dbReference type="EMBL" id="QHS50221.1"/>
    </source>
</evidence>
<gene>
    <name evidence="3" type="ORF">GW952_32000</name>
</gene>
<dbReference type="InterPro" id="IPR008966">
    <property type="entry name" value="Adhesion_dom_sf"/>
</dbReference>
<dbReference type="Gene3D" id="2.60.40.1090">
    <property type="entry name" value="Fimbrial-type adhesion domain"/>
    <property type="match status" value="1"/>
</dbReference>
<dbReference type="GO" id="GO:0043709">
    <property type="term" value="P:cell adhesion involved in single-species biofilm formation"/>
    <property type="evidence" value="ECO:0007669"/>
    <property type="project" value="TreeGrafter"/>
</dbReference>
<dbReference type="Pfam" id="PF00419">
    <property type="entry name" value="Fimbrial"/>
    <property type="match status" value="1"/>
</dbReference>
<organism evidence="3 4">
    <name type="scientific">Klebsiella michiganensis</name>
    <dbReference type="NCBI Taxonomy" id="1134687"/>
    <lineage>
        <taxon>Bacteria</taxon>
        <taxon>Pseudomonadati</taxon>
        <taxon>Pseudomonadota</taxon>
        <taxon>Gammaproteobacteria</taxon>
        <taxon>Enterobacterales</taxon>
        <taxon>Enterobacteriaceae</taxon>
        <taxon>Klebsiella/Raoultella group</taxon>
        <taxon>Klebsiella</taxon>
    </lineage>
</organism>
<protein>
    <submittedName>
        <fullName evidence="3">Type 1 fimbrial protein</fullName>
    </submittedName>
</protein>
<reference evidence="3 4" key="1">
    <citation type="submission" date="2020-01" db="EMBL/GenBank/DDBJ databases">
        <title>Bactrocera dorsalis gut bacteria genome.</title>
        <authorList>
            <person name="Zhang H."/>
            <person name="Cai Z."/>
        </authorList>
    </citation>
    <scope>NUCLEOTIDE SEQUENCE [LARGE SCALE GENOMIC DNA]</scope>
    <source>
        <strain evidence="3 4">BD177</strain>
        <plasmid evidence="3 4">unnamed3</plasmid>
    </source>
</reference>
<feature type="signal peptide" evidence="1">
    <location>
        <begin position="1"/>
        <end position="22"/>
    </location>
</feature>
<feature type="domain" description="Fimbrial-type adhesion" evidence="2">
    <location>
        <begin position="28"/>
        <end position="176"/>
    </location>
</feature>
<sequence length="177" mass="18009">MKKRIIAMGVVFSLSSAASVFAASDNTITFQGEVTDQTCAVTVNGSASSPVVLLPTVSIGDFSNLTTAGATTFEVGVSGCTPDTKGDVKVSTVFVGNLVTNSGNLGNTGTASNVEIQILDTAGKIIDFTSNFNGDGDLILTSGATSTSANYIAQYYITGTPTTGSVTSSLQYAVTYL</sequence>
<dbReference type="RefSeq" id="WP_162122958.1">
    <property type="nucleotide sequence ID" value="NZ_CP048111.1"/>
</dbReference>
<evidence type="ECO:0000256" key="1">
    <source>
        <dbReference type="SAM" id="SignalP"/>
    </source>
</evidence>
<dbReference type="PANTHER" id="PTHR33420:SF10">
    <property type="entry name" value="FIMBRIAE MAJOR SUBUNIT"/>
    <property type="match status" value="1"/>
</dbReference>
<dbReference type="SUPFAM" id="SSF49401">
    <property type="entry name" value="Bacterial adhesins"/>
    <property type="match status" value="1"/>
</dbReference>
<dbReference type="InterPro" id="IPR036937">
    <property type="entry name" value="Adhesion_dom_fimbrial_sf"/>
</dbReference>
<dbReference type="EMBL" id="CP048111">
    <property type="protein sequence ID" value="QHS50221.1"/>
    <property type="molecule type" value="Genomic_DNA"/>
</dbReference>
<keyword evidence="3" id="KW-0614">Plasmid</keyword>
<dbReference type="Proteomes" id="UP000464389">
    <property type="component" value="Plasmid unnamed3"/>
</dbReference>
<keyword evidence="1" id="KW-0732">Signal</keyword>
<dbReference type="PANTHER" id="PTHR33420">
    <property type="entry name" value="FIMBRIAL SUBUNIT ELFA-RELATED"/>
    <property type="match status" value="1"/>
</dbReference>
<proteinExistence type="predicted"/>
<evidence type="ECO:0000313" key="4">
    <source>
        <dbReference type="Proteomes" id="UP000464389"/>
    </source>
</evidence>
<geneLocation type="plasmid" evidence="3">
    <name>unnamed3</name>
</geneLocation>
<dbReference type="InterPro" id="IPR050263">
    <property type="entry name" value="Bact_Fimbrial_Adh_Pro"/>
</dbReference>
<feature type="chain" id="PRO_5027067852" evidence="1">
    <location>
        <begin position="23"/>
        <end position="177"/>
    </location>
</feature>
<name>A0A6P1V516_9ENTR</name>
<accession>A0A6P1V516</accession>
<dbReference type="AlphaFoldDB" id="A0A6P1V516"/>